<evidence type="ECO:0000256" key="7">
    <source>
        <dbReference type="ARBA" id="ARBA00022989"/>
    </source>
</evidence>
<feature type="transmembrane region" description="Helical" evidence="10">
    <location>
        <begin position="670"/>
        <end position="695"/>
    </location>
</feature>
<name>A0A7L6N6P8_9MOLU</name>
<evidence type="ECO:0000313" key="12">
    <source>
        <dbReference type="EMBL" id="QLY40927.1"/>
    </source>
</evidence>
<evidence type="ECO:0000259" key="11">
    <source>
        <dbReference type="PROSITE" id="PS50893"/>
    </source>
</evidence>
<evidence type="ECO:0000256" key="4">
    <source>
        <dbReference type="ARBA" id="ARBA00022692"/>
    </source>
</evidence>
<dbReference type="SMART" id="SM00382">
    <property type="entry name" value="AAA"/>
    <property type="match status" value="1"/>
</dbReference>
<dbReference type="FunFam" id="3.40.50.300:FF:000032">
    <property type="entry name" value="Export ABC transporter ATP-binding protein"/>
    <property type="match status" value="1"/>
</dbReference>
<feature type="transmembrane region" description="Helical" evidence="10">
    <location>
        <begin position="613"/>
        <end position="639"/>
    </location>
</feature>
<dbReference type="InterPro" id="IPR003838">
    <property type="entry name" value="ABC3_permease_C"/>
</dbReference>
<proteinExistence type="inferred from homology"/>
<dbReference type="KEGG" id="tbk:HF295_08685"/>
<dbReference type="Gene3D" id="3.40.50.300">
    <property type="entry name" value="P-loop containing nucleotide triphosphate hydrolases"/>
    <property type="match status" value="1"/>
</dbReference>
<protein>
    <submittedName>
        <fullName evidence="12">ATP-binding cassette domain-containing protein</fullName>
    </submittedName>
</protein>
<evidence type="ECO:0000256" key="3">
    <source>
        <dbReference type="ARBA" id="ARBA00022475"/>
    </source>
</evidence>
<keyword evidence="2" id="KW-0813">Transport</keyword>
<feature type="transmembrane region" description="Helical" evidence="10">
    <location>
        <begin position="263"/>
        <end position="282"/>
    </location>
</feature>
<dbReference type="InterPro" id="IPR003439">
    <property type="entry name" value="ABC_transporter-like_ATP-bd"/>
</dbReference>
<dbReference type="AlphaFoldDB" id="A0A7L6N6P8"/>
<dbReference type="InterPro" id="IPR027417">
    <property type="entry name" value="P-loop_NTPase"/>
</dbReference>
<dbReference type="InterPro" id="IPR017911">
    <property type="entry name" value="MacB-like_ATP-bd"/>
</dbReference>
<dbReference type="Pfam" id="PF02687">
    <property type="entry name" value="FtsX"/>
    <property type="match status" value="1"/>
</dbReference>
<feature type="domain" description="ABC transporter" evidence="11">
    <location>
        <begin position="2"/>
        <end position="240"/>
    </location>
</feature>
<dbReference type="PROSITE" id="PS50893">
    <property type="entry name" value="ABC_TRANSPORTER_2"/>
    <property type="match status" value="1"/>
</dbReference>
<evidence type="ECO:0000256" key="2">
    <source>
        <dbReference type="ARBA" id="ARBA00022448"/>
    </source>
</evidence>
<comment type="similarity">
    <text evidence="9">Belongs to the ABC transporter superfamily. Macrolide exporter (TC 3.A.1.122) family.</text>
</comment>
<keyword evidence="5" id="KW-0547">Nucleotide-binding</keyword>
<dbReference type="Proteomes" id="UP000512167">
    <property type="component" value="Chromosome"/>
</dbReference>
<dbReference type="GO" id="GO:0022857">
    <property type="term" value="F:transmembrane transporter activity"/>
    <property type="evidence" value="ECO:0007669"/>
    <property type="project" value="UniProtKB-ARBA"/>
</dbReference>
<accession>A0A7L6N6P8</accession>
<keyword evidence="6 12" id="KW-0067">ATP-binding</keyword>
<dbReference type="PANTHER" id="PTHR42798">
    <property type="entry name" value="LIPOPROTEIN-RELEASING SYSTEM ATP-BINDING PROTEIN LOLD"/>
    <property type="match status" value="1"/>
</dbReference>
<dbReference type="GO" id="GO:0016887">
    <property type="term" value="F:ATP hydrolysis activity"/>
    <property type="evidence" value="ECO:0007669"/>
    <property type="project" value="InterPro"/>
</dbReference>
<feature type="transmembrane region" description="Helical" evidence="10">
    <location>
        <begin position="707"/>
        <end position="729"/>
    </location>
</feature>
<evidence type="ECO:0000256" key="10">
    <source>
        <dbReference type="SAM" id="Phobius"/>
    </source>
</evidence>
<organism evidence="12 13">
    <name type="scientific">Hujiaoplasma nucleasis</name>
    <dbReference type="NCBI Taxonomy" id="2725268"/>
    <lineage>
        <taxon>Bacteria</taxon>
        <taxon>Bacillati</taxon>
        <taxon>Mycoplasmatota</taxon>
        <taxon>Mollicutes</taxon>
        <taxon>Candidatus Izemoplasmatales</taxon>
        <taxon>Hujiaoplasmataceae</taxon>
        <taxon>Hujiaoplasma</taxon>
    </lineage>
</organism>
<dbReference type="GO" id="GO:0005886">
    <property type="term" value="C:plasma membrane"/>
    <property type="evidence" value="ECO:0007669"/>
    <property type="project" value="UniProtKB-SubCell"/>
</dbReference>
<dbReference type="InterPro" id="IPR017871">
    <property type="entry name" value="ABC_transporter-like_CS"/>
</dbReference>
<dbReference type="CDD" id="cd03255">
    <property type="entry name" value="ABC_MJ0796_LolCDE_FtsE"/>
    <property type="match status" value="1"/>
</dbReference>
<keyword evidence="7 10" id="KW-1133">Transmembrane helix</keyword>
<evidence type="ECO:0000256" key="9">
    <source>
        <dbReference type="ARBA" id="ARBA00038388"/>
    </source>
</evidence>
<dbReference type="InterPro" id="IPR003593">
    <property type="entry name" value="AAA+_ATPase"/>
</dbReference>
<evidence type="ECO:0000256" key="8">
    <source>
        <dbReference type="ARBA" id="ARBA00023136"/>
    </source>
</evidence>
<evidence type="ECO:0000256" key="1">
    <source>
        <dbReference type="ARBA" id="ARBA00004429"/>
    </source>
</evidence>
<dbReference type="PANTHER" id="PTHR42798:SF6">
    <property type="entry name" value="CELL DIVISION ATP-BINDING PROTEIN FTSE"/>
    <property type="match status" value="1"/>
</dbReference>
<keyword evidence="8 10" id="KW-0472">Membrane</keyword>
<evidence type="ECO:0000313" key="13">
    <source>
        <dbReference type="Proteomes" id="UP000512167"/>
    </source>
</evidence>
<keyword evidence="3" id="KW-1003">Cell membrane</keyword>
<dbReference type="Pfam" id="PF00005">
    <property type="entry name" value="ABC_tran"/>
    <property type="match status" value="1"/>
</dbReference>
<dbReference type="SUPFAM" id="SSF52540">
    <property type="entry name" value="P-loop containing nucleoside triphosphate hydrolases"/>
    <property type="match status" value="1"/>
</dbReference>
<comment type="subcellular location">
    <subcellularLocation>
        <location evidence="1">Cell inner membrane</location>
        <topology evidence="1">Multi-pass membrane protein</topology>
    </subcellularLocation>
</comment>
<evidence type="ECO:0000256" key="5">
    <source>
        <dbReference type="ARBA" id="ARBA00022741"/>
    </source>
</evidence>
<gene>
    <name evidence="12" type="ORF">HF295_08685</name>
</gene>
<keyword evidence="4 10" id="KW-0812">Transmembrane</keyword>
<sequence length="746" mass="82965">MLKLVNISKTYKIGEFSQNALDQVNLEFRQKEFVTVLGPSGGGKTTLLNVIGGLDHADQGDLIINSKSTKGFSDREWDMYRNNSIGFIFQSHNLIPHLSVLHNVELGLSLSGTSPQEKKDRAIELLDKVGLKDHIHKKPNQLSGGQSQRVAVARALANNPDIILADEPTGSLDTETGKQILDLIKEIAKDKLVIMVTHDAEMANEYATRIIKIKDGQITNDSNPIKNVLEEKGSLNLKKTAMSFSTAFISSINNIKTKLGRTLLTAFAGSIGIIGIALILSLSNGMQGEIDKFEKETLSSFPIQINDVGVDINGLLQYSAFEDNLVDRPDYDYVIPEKSAFEENFISNNLSQDYIEYVQNYINNEGKETLAGYSFNYRINMSLLYENSQGVYEEIELENKLPDESDISPFSNTFFHLQPEGTIYNETYDLIYGDQPINSVETLENQQIQVVLSINRFNQMPIEQLKYLGIDTLNLGDDETIPFKNIVGHEFKLFIGSYEASTSDINQAYTVKITGIIRTKEQTNISLFMGNGLVYSHEVEDYLMRNHPNEVGQSIFNDEGIKRISLYPNDFSSKEKILDYLDAYNLGRPEAEVVIYNDQAALFTTISTGIIDAISIVLIAFASISLVVSSIMIAIITYVSVIERTKEIGVLRALGARKKDVSRVFNTENIIIGFTAGLVGIVITLLLMIPINIILENLSDIPNIAKLSLWHIVTLISISIFLAFVAGLIPARMAAKKDPVVALRTE</sequence>
<dbReference type="GO" id="GO:0098796">
    <property type="term" value="C:membrane protein complex"/>
    <property type="evidence" value="ECO:0007669"/>
    <property type="project" value="UniProtKB-ARBA"/>
</dbReference>
<dbReference type="EMBL" id="CP051151">
    <property type="protein sequence ID" value="QLY40927.1"/>
    <property type="molecule type" value="Genomic_DNA"/>
</dbReference>
<keyword evidence="13" id="KW-1185">Reference proteome</keyword>
<dbReference type="PROSITE" id="PS00211">
    <property type="entry name" value="ABC_TRANSPORTER_1"/>
    <property type="match status" value="1"/>
</dbReference>
<reference evidence="12 13" key="1">
    <citation type="submission" date="2020-04" db="EMBL/GenBank/DDBJ databases">
        <authorList>
            <person name="Zheng R.K."/>
            <person name="Sun C.M."/>
        </authorList>
    </citation>
    <scope>NUCLEOTIDE SEQUENCE [LARGE SCALE GENOMIC DNA]</scope>
    <source>
        <strain evidence="13">zrk29</strain>
    </source>
</reference>
<evidence type="ECO:0000256" key="6">
    <source>
        <dbReference type="ARBA" id="ARBA00022840"/>
    </source>
</evidence>
<dbReference type="GO" id="GO:0005524">
    <property type="term" value="F:ATP binding"/>
    <property type="evidence" value="ECO:0007669"/>
    <property type="project" value="UniProtKB-KW"/>
</dbReference>
<dbReference type="RefSeq" id="WP_312031783.1">
    <property type="nucleotide sequence ID" value="NZ_CP051151.1"/>
</dbReference>